<gene>
    <name evidence="1" type="ORF">ABS766_06845</name>
</gene>
<evidence type="ECO:0000313" key="1">
    <source>
        <dbReference type="EMBL" id="MFL9844133.1"/>
    </source>
</evidence>
<proteinExistence type="predicted"/>
<dbReference type="Proteomes" id="UP001629156">
    <property type="component" value="Unassembled WGS sequence"/>
</dbReference>
<keyword evidence="2" id="KW-1185">Reference proteome</keyword>
<sequence>MNAIEDIIKLMDYEDKKLFISYLDKNNKRKGTKNIQYFKLLETDDINSLKKLYKSKDSRDAYHALRKRLYDSLVNFMANRTFETTTGEAHETLRLLVVSRFFLEHQLTKTAFKCLEKAENKAMAMENFSLMNEIYHTQVQYAHLNPAAKLDGILVKFKDNRRKLQLEEQLNMGYALLRRELDEIQHKGKIIDLTALVAQTMKSLGVSIKEILTFKSLYQILFIANEYATIQNNFTLIAPFAQKSYAFISSRGQQADGQLYYHIYILYFIANIYLRNHNFDESRHYLTLMGEQMQKQDRRYYNRFALRHVLLVGLNANFTGNAATAIAVTEKALAAPAPHRNSVDVNDLQLCLAMMYTQQSDKKALKVMNSFNHTDSWYEKRMGMVWAIRKALLAIIILAEFEYTELALSQLKSFKKRYKKYLLEVKENRVMQYALLVEKYLLNTDIIKTPGFKAEVLGLLKPDEKEDLFVLGFTAWLLSKTNQKPVYHTTLELLHYNSPSHSA</sequence>
<name>A0ABW8YVD7_9FLAO</name>
<dbReference type="RefSeq" id="WP_408084386.1">
    <property type="nucleotide sequence ID" value="NZ_JBELPZ010000005.1"/>
</dbReference>
<evidence type="ECO:0008006" key="3">
    <source>
        <dbReference type="Google" id="ProtNLM"/>
    </source>
</evidence>
<reference evidence="1 2" key="1">
    <citation type="submission" date="2024-06" db="EMBL/GenBank/DDBJ databases">
        <authorList>
            <person name="Kaempfer P."/>
            <person name="Viver T."/>
        </authorList>
    </citation>
    <scope>NUCLEOTIDE SEQUENCE [LARGE SCALE GENOMIC DNA]</scope>
    <source>
        <strain evidence="1 2">ST-119</strain>
    </source>
</reference>
<protein>
    <recommendedName>
        <fullName evidence="3">Tetratricopeptide repeat protein</fullName>
    </recommendedName>
</protein>
<dbReference type="EMBL" id="JBELPZ010000005">
    <property type="protein sequence ID" value="MFL9844133.1"/>
    <property type="molecule type" value="Genomic_DNA"/>
</dbReference>
<accession>A0ABW8YVD7</accession>
<evidence type="ECO:0000313" key="2">
    <source>
        <dbReference type="Proteomes" id="UP001629156"/>
    </source>
</evidence>
<comment type="caution">
    <text evidence="1">The sequence shown here is derived from an EMBL/GenBank/DDBJ whole genome shotgun (WGS) entry which is preliminary data.</text>
</comment>
<organism evidence="1 2">
    <name type="scientific">Flavobacterium rhizosphaerae</name>
    <dbReference type="NCBI Taxonomy" id="3163298"/>
    <lineage>
        <taxon>Bacteria</taxon>
        <taxon>Pseudomonadati</taxon>
        <taxon>Bacteroidota</taxon>
        <taxon>Flavobacteriia</taxon>
        <taxon>Flavobacteriales</taxon>
        <taxon>Flavobacteriaceae</taxon>
        <taxon>Flavobacterium</taxon>
    </lineage>
</organism>